<organism evidence="1 2">
    <name type="scientific">Zalaria obscura</name>
    <dbReference type="NCBI Taxonomy" id="2024903"/>
    <lineage>
        <taxon>Eukaryota</taxon>
        <taxon>Fungi</taxon>
        <taxon>Dikarya</taxon>
        <taxon>Ascomycota</taxon>
        <taxon>Pezizomycotina</taxon>
        <taxon>Dothideomycetes</taxon>
        <taxon>Dothideomycetidae</taxon>
        <taxon>Dothideales</taxon>
        <taxon>Zalariaceae</taxon>
        <taxon>Zalaria</taxon>
    </lineage>
</organism>
<evidence type="ECO:0000313" key="2">
    <source>
        <dbReference type="Proteomes" id="UP001320706"/>
    </source>
</evidence>
<accession>A0ACC3SM72</accession>
<proteinExistence type="predicted"/>
<gene>
    <name evidence="1" type="ORF">M8818_001588</name>
</gene>
<keyword evidence="2" id="KW-1185">Reference proteome</keyword>
<dbReference type="Proteomes" id="UP001320706">
    <property type="component" value="Unassembled WGS sequence"/>
</dbReference>
<reference evidence="1" key="1">
    <citation type="submission" date="2024-02" db="EMBL/GenBank/DDBJ databases">
        <title>Metagenome Assembled Genome of Zalaria obscura JY119.</title>
        <authorList>
            <person name="Vighnesh L."/>
            <person name="Jagadeeshwari U."/>
            <person name="Venkata Ramana C."/>
            <person name="Sasikala C."/>
        </authorList>
    </citation>
    <scope>NUCLEOTIDE SEQUENCE</scope>
    <source>
        <strain evidence="1">JY119</strain>
    </source>
</reference>
<sequence>MRAPSTNNPSNVAQSFSEDLDAVFGMNAQLRGLASTVEEKKRTVSSQSQELAELDAKLRETEERLAQVSRSSSRNPTAAAGAAGEGKKVASQAAGGAAA</sequence>
<comment type="caution">
    <text evidence="1">The sequence shown here is derived from an EMBL/GenBank/DDBJ whole genome shotgun (WGS) entry which is preliminary data.</text>
</comment>
<dbReference type="EMBL" id="JAMKPW020000006">
    <property type="protein sequence ID" value="KAK8217335.1"/>
    <property type="molecule type" value="Genomic_DNA"/>
</dbReference>
<protein>
    <submittedName>
        <fullName evidence="1">Uncharacterized protein</fullName>
    </submittedName>
</protein>
<evidence type="ECO:0000313" key="1">
    <source>
        <dbReference type="EMBL" id="KAK8217335.1"/>
    </source>
</evidence>
<name>A0ACC3SM72_9PEZI</name>